<keyword evidence="2" id="KW-1133">Transmembrane helix</keyword>
<dbReference type="AlphaFoldDB" id="A0A942T0C5"/>
<proteinExistence type="predicted"/>
<protein>
    <submittedName>
        <fullName evidence="3">Uncharacterized protein</fullName>
    </submittedName>
</protein>
<feature type="transmembrane region" description="Helical" evidence="2">
    <location>
        <begin position="65"/>
        <end position="90"/>
    </location>
</feature>
<feature type="region of interest" description="Disordered" evidence="1">
    <location>
        <begin position="1"/>
        <end position="41"/>
    </location>
</feature>
<dbReference type="EMBL" id="JAGYPE010000003">
    <property type="protein sequence ID" value="MBS4183749.1"/>
    <property type="molecule type" value="Genomic_DNA"/>
</dbReference>
<name>A0A942T0C5_9BACI</name>
<comment type="caution">
    <text evidence="3">The sequence shown here is derived from an EMBL/GenBank/DDBJ whole genome shotgun (WGS) entry which is preliminary data.</text>
</comment>
<feature type="transmembrane region" description="Helical" evidence="2">
    <location>
        <begin position="135"/>
        <end position="158"/>
    </location>
</feature>
<evidence type="ECO:0000256" key="1">
    <source>
        <dbReference type="SAM" id="MobiDB-lite"/>
    </source>
</evidence>
<accession>A0A942T0C5</accession>
<dbReference type="InterPro" id="IPR046231">
    <property type="entry name" value="DUF6264"/>
</dbReference>
<keyword evidence="2" id="KW-0472">Membrane</keyword>
<gene>
    <name evidence="3" type="ORF">KHB02_20360</name>
</gene>
<organism evidence="3">
    <name type="scientific">Neobacillus citreus</name>
    <dbReference type="NCBI Taxonomy" id="2833578"/>
    <lineage>
        <taxon>Bacteria</taxon>
        <taxon>Bacillati</taxon>
        <taxon>Bacillota</taxon>
        <taxon>Bacilli</taxon>
        <taxon>Bacillales</taxon>
        <taxon>Bacillaceae</taxon>
        <taxon>Neobacillus</taxon>
    </lineage>
</organism>
<evidence type="ECO:0000313" key="3">
    <source>
        <dbReference type="EMBL" id="MBS4183749.1"/>
    </source>
</evidence>
<reference evidence="3" key="1">
    <citation type="submission" date="2021-05" db="EMBL/GenBank/DDBJ databases">
        <title>Novel Bacillus species.</title>
        <authorList>
            <person name="Liu G."/>
        </authorList>
    </citation>
    <scope>NUCLEOTIDE SEQUENCE</scope>
    <source>
        <strain evidence="3">FJAT-50051</strain>
    </source>
</reference>
<feature type="compositionally biased region" description="Low complexity" evidence="1">
    <location>
        <begin position="14"/>
        <end position="41"/>
    </location>
</feature>
<dbReference type="Pfam" id="PF19779">
    <property type="entry name" value="DUF6264"/>
    <property type="match status" value="1"/>
</dbReference>
<sequence>MDAPAAAPGPPRPSAGADAASRAAGAAAGPPSGPDPLASGPAAFGREARHPLAGGRRVADLVASVVLLVVLTAEAVVAGWAIVFLSLAFASCGAPGNSCNEALGGAVVYTAPVIVALVLVAALVTCVLRLVHRRLAWPFAVVGMAAVVAVFFGALLLVESAVSVGI</sequence>
<feature type="transmembrane region" description="Helical" evidence="2">
    <location>
        <begin position="102"/>
        <end position="128"/>
    </location>
</feature>
<evidence type="ECO:0000256" key="2">
    <source>
        <dbReference type="SAM" id="Phobius"/>
    </source>
</evidence>
<keyword evidence="2" id="KW-0812">Transmembrane</keyword>